<evidence type="ECO:0000313" key="2">
    <source>
        <dbReference type="Proteomes" id="UP000324800"/>
    </source>
</evidence>
<evidence type="ECO:0000313" key="1">
    <source>
        <dbReference type="EMBL" id="KAA6394213.1"/>
    </source>
</evidence>
<proteinExistence type="predicted"/>
<accession>A0A5J4WHM8</accession>
<dbReference type="EMBL" id="SNRW01002006">
    <property type="protein sequence ID" value="KAA6394213.1"/>
    <property type="molecule type" value="Genomic_DNA"/>
</dbReference>
<dbReference type="Proteomes" id="UP000324800">
    <property type="component" value="Unassembled WGS sequence"/>
</dbReference>
<name>A0A5J4WHM8_9EUKA</name>
<dbReference type="AlphaFoldDB" id="A0A5J4WHM8"/>
<comment type="caution">
    <text evidence="1">The sequence shown here is derived from an EMBL/GenBank/DDBJ whole genome shotgun (WGS) entry which is preliminary data.</text>
</comment>
<sequence>MHALIDKEILISLSDSDHDITQIQNSFLSIVLIADVQFDNKFDKFDESYKDGLVLFVGLKSVKNNNRFDHSLYENVRKDDISCCGRYISIKAISDALAPQTAVPYSMPVNFTTSIPLDDLLIFSAFSEYPNFLLGDLKIKFKINPHAFVFAQVNPTINNDKKNELPFFSIYGASLSEIIPAVFSAKTGKIQNSLELTHFDTENKLSIPIPSEIIQNNQTKVQDTLYNQTFQQYKQQIQDLQEKKNQFDKSEQEKSALCILGGMITVEVCKEINYSRRSPRGITPQMFMDLSNNTNNLHITKDKCDIIVAHVQSIIQDILETLNLYRSNAQIQGMIESKAHLLMQKIHQEKELKKNNNLRENDDYEIESIKFQQEQGIREIERIDKEYWSFIIDSIPSSRQPVLTWIKNNPDYIDDLYLFDEETNDEEEPKQNKRPVNVFD</sequence>
<protein>
    <submittedName>
        <fullName evidence="1">Uncharacterized protein</fullName>
    </submittedName>
</protein>
<reference evidence="1 2" key="1">
    <citation type="submission" date="2019-03" db="EMBL/GenBank/DDBJ databases">
        <title>Single cell metagenomics reveals metabolic interactions within the superorganism composed of flagellate Streblomastix strix and complex community of Bacteroidetes bacteria on its surface.</title>
        <authorList>
            <person name="Treitli S.C."/>
            <person name="Kolisko M."/>
            <person name="Husnik F."/>
            <person name="Keeling P."/>
            <person name="Hampl V."/>
        </authorList>
    </citation>
    <scope>NUCLEOTIDE SEQUENCE [LARGE SCALE GENOMIC DNA]</scope>
    <source>
        <strain evidence="1">ST1C</strain>
    </source>
</reference>
<gene>
    <name evidence="1" type="ORF">EZS28_010262</name>
</gene>
<organism evidence="1 2">
    <name type="scientific">Streblomastix strix</name>
    <dbReference type="NCBI Taxonomy" id="222440"/>
    <lineage>
        <taxon>Eukaryota</taxon>
        <taxon>Metamonada</taxon>
        <taxon>Preaxostyla</taxon>
        <taxon>Oxymonadida</taxon>
        <taxon>Streblomastigidae</taxon>
        <taxon>Streblomastix</taxon>
    </lineage>
</organism>